<evidence type="ECO:0000313" key="2">
    <source>
        <dbReference type="Proteomes" id="UP000219020"/>
    </source>
</evidence>
<accession>A0A2A5T2W3</accession>
<dbReference type="GO" id="GO:0016740">
    <property type="term" value="F:transferase activity"/>
    <property type="evidence" value="ECO:0007669"/>
    <property type="project" value="UniProtKB-KW"/>
</dbReference>
<protein>
    <submittedName>
        <fullName evidence="1">Glycosyltransferase SypN</fullName>
    </submittedName>
</protein>
<dbReference type="GeneID" id="66951911"/>
<sequence>MSRDLIVFGEDWGGLPSSTQHLIRHLAVKRKIIWINSIGLRQPHLSVHDIMRVLKKLSAKTICNKPAQEKLALHNITIVNPITLPAPRTCFSRELASNWLSRQLLPIIKRAKLRDPIMWTSLPTAVDVADKLGTTSLVYYCCDDFSSLAGVDHNTVVRREAELVEKADLILASSETLVSRFPHQRTKFLPHGVDYTLFSIPVLRAPDLPDNQRPIAGFYGSLSEWLDYNLLDTIISVLPYWDFVFIGSACKRALLLKSYSNVTLLAHRPHHLLPSYSQHWTVSMLPFTSNAQIKSCNPLKLREYLATGTPIISTPFPAITSYSSFVSIVQTAYEMVSALEQVRFQQIHEKRYESCNRLRRKQQQNAVKLHTWESRAKDLERWLDAL</sequence>
<comment type="caution">
    <text evidence="1">The sequence shown here is derived from an EMBL/GenBank/DDBJ whole genome shotgun (WGS) entry which is preliminary data.</text>
</comment>
<reference evidence="2" key="1">
    <citation type="submission" date="2017-04" db="EMBL/GenBank/DDBJ databases">
        <title>Genome evolution of the luminous symbionts of deep sea anglerfish.</title>
        <authorList>
            <person name="Hendry T.A."/>
        </authorList>
    </citation>
    <scope>NUCLEOTIDE SEQUENCE [LARGE SCALE GENOMIC DNA]</scope>
</reference>
<dbReference type="SUPFAM" id="SSF53756">
    <property type="entry name" value="UDP-Glycosyltransferase/glycogen phosphorylase"/>
    <property type="match status" value="1"/>
</dbReference>
<dbReference type="Gene3D" id="3.40.50.11010">
    <property type="match status" value="1"/>
</dbReference>
<dbReference type="Proteomes" id="UP000219020">
    <property type="component" value="Unassembled WGS sequence"/>
</dbReference>
<evidence type="ECO:0000313" key="1">
    <source>
        <dbReference type="EMBL" id="PCS22458.1"/>
    </source>
</evidence>
<dbReference type="EMBL" id="NBYY01000020">
    <property type="protein sequence ID" value="PCS22458.1"/>
    <property type="molecule type" value="Genomic_DNA"/>
</dbReference>
<organism evidence="1 2">
    <name type="scientific">Candidatus Enterovibrio escicola</name>
    <dbReference type="NCBI Taxonomy" id="1927127"/>
    <lineage>
        <taxon>Bacteria</taxon>
        <taxon>Pseudomonadati</taxon>
        <taxon>Pseudomonadota</taxon>
        <taxon>Gammaproteobacteria</taxon>
        <taxon>Vibrionales</taxon>
        <taxon>Vibrionaceae</taxon>
        <taxon>Enterovibrio</taxon>
    </lineage>
</organism>
<dbReference type="Gene3D" id="3.40.50.2000">
    <property type="entry name" value="Glycogen Phosphorylase B"/>
    <property type="match status" value="1"/>
</dbReference>
<dbReference type="RefSeq" id="WP_097356672.1">
    <property type="nucleotide sequence ID" value="NZ_CAWNJE010000026.1"/>
</dbReference>
<keyword evidence="1" id="KW-0808">Transferase</keyword>
<keyword evidence="2" id="KW-1185">Reference proteome</keyword>
<name>A0A2A5T2W3_9GAMM</name>
<gene>
    <name evidence="1" type="ORF">BTN49_1984</name>
</gene>
<proteinExistence type="predicted"/>
<dbReference type="AlphaFoldDB" id="A0A2A5T2W3"/>